<evidence type="ECO:0000313" key="1">
    <source>
        <dbReference type="EMBL" id="KAK0493590.1"/>
    </source>
</evidence>
<name>A0AA39UUN1_9AGAR</name>
<dbReference type="AlphaFoldDB" id="A0AA39UUN1"/>
<protein>
    <submittedName>
        <fullName evidence="1">Uncharacterized protein</fullName>
    </submittedName>
</protein>
<sequence>MLTVVICTSCVKDQTTFRAPSHHYRYPLCIGRQLLNSCDSADFIIEFEVLLEDKPVLLPQIEEPRKAVLHSAHEAADDQIRKRMRDLAPSCPFDILHGVSAFGTRLSFYRYDVETRIIPSRVIPDPEREADIAPLSRWDCDILEDEGSHRFQDAIAAIKAKCEQLQGRI</sequence>
<proteinExistence type="predicted"/>
<dbReference type="EMBL" id="JAUEPU010000024">
    <property type="protein sequence ID" value="KAK0493590.1"/>
    <property type="molecule type" value="Genomic_DNA"/>
</dbReference>
<dbReference type="Proteomes" id="UP001175228">
    <property type="component" value="Unassembled WGS sequence"/>
</dbReference>
<accession>A0AA39UUN1</accession>
<organism evidence="1 2">
    <name type="scientific">Armillaria luteobubalina</name>
    <dbReference type="NCBI Taxonomy" id="153913"/>
    <lineage>
        <taxon>Eukaryota</taxon>
        <taxon>Fungi</taxon>
        <taxon>Dikarya</taxon>
        <taxon>Basidiomycota</taxon>
        <taxon>Agaricomycotina</taxon>
        <taxon>Agaricomycetes</taxon>
        <taxon>Agaricomycetidae</taxon>
        <taxon>Agaricales</taxon>
        <taxon>Marasmiineae</taxon>
        <taxon>Physalacriaceae</taxon>
        <taxon>Armillaria</taxon>
    </lineage>
</organism>
<reference evidence="1" key="1">
    <citation type="submission" date="2023-06" db="EMBL/GenBank/DDBJ databases">
        <authorList>
            <consortium name="Lawrence Berkeley National Laboratory"/>
            <person name="Ahrendt S."/>
            <person name="Sahu N."/>
            <person name="Indic B."/>
            <person name="Wong-Bajracharya J."/>
            <person name="Merenyi Z."/>
            <person name="Ke H.-M."/>
            <person name="Monk M."/>
            <person name="Kocsube S."/>
            <person name="Drula E."/>
            <person name="Lipzen A."/>
            <person name="Balint B."/>
            <person name="Henrissat B."/>
            <person name="Andreopoulos B."/>
            <person name="Martin F.M."/>
            <person name="Harder C.B."/>
            <person name="Rigling D."/>
            <person name="Ford K.L."/>
            <person name="Foster G.D."/>
            <person name="Pangilinan J."/>
            <person name="Papanicolaou A."/>
            <person name="Barry K."/>
            <person name="LaButti K."/>
            <person name="Viragh M."/>
            <person name="Koriabine M."/>
            <person name="Yan M."/>
            <person name="Riley R."/>
            <person name="Champramary S."/>
            <person name="Plett K.L."/>
            <person name="Tsai I.J."/>
            <person name="Slot J."/>
            <person name="Sipos G."/>
            <person name="Plett J."/>
            <person name="Nagy L.G."/>
            <person name="Grigoriev I.V."/>
        </authorList>
    </citation>
    <scope>NUCLEOTIDE SEQUENCE</scope>
    <source>
        <strain evidence="1">HWK02</strain>
    </source>
</reference>
<gene>
    <name evidence="1" type="ORF">EDD18DRAFT_1178909</name>
</gene>
<comment type="caution">
    <text evidence="1">The sequence shown here is derived from an EMBL/GenBank/DDBJ whole genome shotgun (WGS) entry which is preliminary data.</text>
</comment>
<evidence type="ECO:0000313" key="2">
    <source>
        <dbReference type="Proteomes" id="UP001175228"/>
    </source>
</evidence>
<keyword evidence="2" id="KW-1185">Reference proteome</keyword>